<gene>
    <name evidence="1" type="ORF">MNOR_LOCUS21453</name>
</gene>
<proteinExistence type="predicted"/>
<dbReference type="EMBL" id="CAXKWB010017289">
    <property type="protein sequence ID" value="CAL4118478.1"/>
    <property type="molecule type" value="Genomic_DNA"/>
</dbReference>
<organism evidence="1 2">
    <name type="scientific">Meganyctiphanes norvegica</name>
    <name type="common">Northern krill</name>
    <name type="synonym">Thysanopoda norvegica</name>
    <dbReference type="NCBI Taxonomy" id="48144"/>
    <lineage>
        <taxon>Eukaryota</taxon>
        <taxon>Metazoa</taxon>
        <taxon>Ecdysozoa</taxon>
        <taxon>Arthropoda</taxon>
        <taxon>Crustacea</taxon>
        <taxon>Multicrustacea</taxon>
        <taxon>Malacostraca</taxon>
        <taxon>Eumalacostraca</taxon>
        <taxon>Eucarida</taxon>
        <taxon>Euphausiacea</taxon>
        <taxon>Euphausiidae</taxon>
        <taxon>Meganyctiphanes</taxon>
    </lineage>
</organism>
<evidence type="ECO:0000313" key="2">
    <source>
        <dbReference type="Proteomes" id="UP001497623"/>
    </source>
</evidence>
<feature type="non-terminal residue" evidence="1">
    <location>
        <position position="110"/>
    </location>
</feature>
<dbReference type="AlphaFoldDB" id="A0AAV2R9X5"/>
<sequence>MKLKISGTLRQLYLQRREKIHSINTCDGKSISSISTSNNFQGNVQTYVPIENGPYISQYRSSYRRRTSQESCVQLEKKCIPLLRIPTTAAATTTTYHIAPINHLDINSNM</sequence>
<name>A0AAV2R9X5_MEGNR</name>
<dbReference type="Proteomes" id="UP001497623">
    <property type="component" value="Unassembled WGS sequence"/>
</dbReference>
<accession>A0AAV2R9X5</accession>
<evidence type="ECO:0000313" key="1">
    <source>
        <dbReference type="EMBL" id="CAL4118478.1"/>
    </source>
</evidence>
<reference evidence="1 2" key="1">
    <citation type="submission" date="2024-05" db="EMBL/GenBank/DDBJ databases">
        <authorList>
            <person name="Wallberg A."/>
        </authorList>
    </citation>
    <scope>NUCLEOTIDE SEQUENCE [LARGE SCALE GENOMIC DNA]</scope>
</reference>
<comment type="caution">
    <text evidence="1">The sequence shown here is derived from an EMBL/GenBank/DDBJ whole genome shotgun (WGS) entry which is preliminary data.</text>
</comment>
<keyword evidence="2" id="KW-1185">Reference proteome</keyword>
<protein>
    <submittedName>
        <fullName evidence="1">Uncharacterized protein</fullName>
    </submittedName>
</protein>